<name>A0A0H4QXZ6_9LACO</name>
<evidence type="ECO:0000313" key="2">
    <source>
        <dbReference type="Proteomes" id="UP000036106"/>
    </source>
</evidence>
<dbReference type="PATRIC" id="fig|1007676.4.peg.307"/>
<dbReference type="Gene3D" id="1.10.3230.30">
    <property type="entry name" value="Phage gp6-like head-tail connector protein"/>
    <property type="match status" value="1"/>
</dbReference>
<organism evidence="1 2">
    <name type="scientific">Companilactobacillus ginsenosidimutans</name>
    <dbReference type="NCBI Taxonomy" id="1007676"/>
    <lineage>
        <taxon>Bacteria</taxon>
        <taxon>Bacillati</taxon>
        <taxon>Bacillota</taxon>
        <taxon>Bacilli</taxon>
        <taxon>Lactobacillales</taxon>
        <taxon>Lactobacillaceae</taxon>
        <taxon>Companilactobacillus</taxon>
    </lineage>
</organism>
<dbReference type="Pfam" id="PF05135">
    <property type="entry name" value="Phage_connect_1"/>
    <property type="match status" value="1"/>
</dbReference>
<dbReference type="RefSeq" id="WP_048702634.1">
    <property type="nucleotide sequence ID" value="NZ_CP012034.1"/>
</dbReference>
<reference evidence="2" key="1">
    <citation type="submission" date="2015-07" db="EMBL/GenBank/DDBJ databases">
        <title>Lactobacillus ginsenosidimutans/EMML 3141/ whole genome sequencing.</title>
        <authorList>
            <person name="Kim M.K."/>
            <person name="Im W.-T."/>
            <person name="Srinivasan S."/>
            <person name="Lee J.-J."/>
        </authorList>
    </citation>
    <scope>NUCLEOTIDE SEQUENCE [LARGE SCALE GENOMIC DNA]</scope>
    <source>
        <strain evidence="2">EMML 3041</strain>
    </source>
</reference>
<evidence type="ECO:0000313" key="1">
    <source>
        <dbReference type="EMBL" id="AKP66345.1"/>
    </source>
</evidence>
<dbReference type="STRING" id="1007676.ABM34_01460"/>
<dbReference type="CDD" id="cd08054">
    <property type="entry name" value="gp6"/>
    <property type="match status" value="1"/>
</dbReference>
<dbReference type="NCBIfam" id="TIGR01560">
    <property type="entry name" value="put_DNA_pack"/>
    <property type="match status" value="1"/>
</dbReference>
<dbReference type="AlphaFoldDB" id="A0A0H4QXZ6"/>
<protein>
    <recommendedName>
        <fullName evidence="3">DNA packaging protein</fullName>
    </recommendedName>
</protein>
<accession>A0A0H4QXZ6</accession>
<dbReference type="KEGG" id="lgn:ABM34_01460"/>
<dbReference type="InterPro" id="IPR021146">
    <property type="entry name" value="Phage_gp6-like_head-tail"/>
</dbReference>
<gene>
    <name evidence="1" type="ORF">ABM34_01460</name>
</gene>
<dbReference type="Proteomes" id="UP000036106">
    <property type="component" value="Chromosome"/>
</dbReference>
<dbReference type="OrthoDB" id="2149719at2"/>
<proteinExistence type="predicted"/>
<dbReference type="InterPro" id="IPR006450">
    <property type="entry name" value="Phage_HK97_gp6-like"/>
</dbReference>
<keyword evidence="2" id="KW-1185">Reference proteome</keyword>
<dbReference type="EMBL" id="CP012034">
    <property type="protein sequence ID" value="AKP66345.1"/>
    <property type="molecule type" value="Genomic_DNA"/>
</dbReference>
<evidence type="ECO:0008006" key="3">
    <source>
        <dbReference type="Google" id="ProtNLM"/>
    </source>
</evidence>
<sequence length="115" mass="12680">MNDDKLLQTLKLSLRVDGDEDDEILKRNISAAKSYVIGAIGYDDGIMTGFYELADIKDQFEMVVIAIASSYYTYRSAIVGNAVSEVDLVSYSIIGQLRGKYIDLEQRGGVNGSKN</sequence>